<dbReference type="CDD" id="cd16650">
    <property type="entry name" value="SP-RING_PIAS-like"/>
    <property type="match status" value="1"/>
</dbReference>
<name>T1HYI9_RHOPR</name>
<dbReference type="InterPro" id="IPR013083">
    <property type="entry name" value="Znf_RING/FYVE/PHD"/>
</dbReference>
<dbReference type="eggNOG" id="KOG2169">
    <property type="taxonomic scope" value="Eukaryota"/>
</dbReference>
<dbReference type="GO" id="GO:0016925">
    <property type="term" value="P:protein sumoylation"/>
    <property type="evidence" value="ECO:0007669"/>
    <property type="project" value="TreeGrafter"/>
</dbReference>
<dbReference type="VEuPathDB" id="VectorBase:RPRC009109"/>
<dbReference type="Gene3D" id="3.30.40.10">
    <property type="entry name" value="Zinc/RING finger domain, C3HC4 (zinc finger)"/>
    <property type="match status" value="1"/>
</dbReference>
<evidence type="ECO:0000256" key="3">
    <source>
        <dbReference type="ARBA" id="ARBA00022833"/>
    </source>
</evidence>
<dbReference type="PANTHER" id="PTHR10782:SF94">
    <property type="entry name" value="SUPPRESSOR OF VARIEGATION 2-10, ISOFORM I"/>
    <property type="match status" value="1"/>
</dbReference>
<proteinExistence type="predicted"/>
<dbReference type="HOGENOM" id="CLU_947697_0_0_1"/>
<keyword evidence="5" id="KW-1185">Reference proteome</keyword>
<dbReference type="InterPro" id="IPR038654">
    <property type="entry name" value="PINIT_sf"/>
</dbReference>
<dbReference type="InterPro" id="IPR004181">
    <property type="entry name" value="Znf_MIZ"/>
</dbReference>
<keyword evidence="2" id="KW-0863">Zinc-finger</keyword>
<evidence type="ECO:0000256" key="1">
    <source>
        <dbReference type="ARBA" id="ARBA00022723"/>
    </source>
</evidence>
<dbReference type="Gene3D" id="2.60.120.780">
    <property type="entry name" value="PINIT domain"/>
    <property type="match status" value="1"/>
</dbReference>
<evidence type="ECO:0000313" key="4">
    <source>
        <dbReference type="EnsemblMetazoa" id="RPRC009109-PA"/>
    </source>
</evidence>
<accession>T1HYI9</accession>
<dbReference type="EMBL" id="ACPB03020118">
    <property type="status" value="NOT_ANNOTATED_CDS"/>
    <property type="molecule type" value="Genomic_DNA"/>
</dbReference>
<dbReference type="Pfam" id="PF02891">
    <property type="entry name" value="zf-MIZ"/>
    <property type="match status" value="1"/>
</dbReference>
<dbReference type="Proteomes" id="UP000015103">
    <property type="component" value="Unassembled WGS sequence"/>
</dbReference>
<dbReference type="GO" id="GO:0003712">
    <property type="term" value="F:transcription coregulator activity"/>
    <property type="evidence" value="ECO:0007669"/>
    <property type="project" value="TreeGrafter"/>
</dbReference>
<dbReference type="PANTHER" id="PTHR10782">
    <property type="entry name" value="ZINC FINGER MIZ DOMAIN-CONTAINING PROTEIN"/>
    <property type="match status" value="1"/>
</dbReference>
<reference evidence="4" key="1">
    <citation type="submission" date="2015-05" db="UniProtKB">
        <authorList>
            <consortium name="EnsemblMetazoa"/>
        </authorList>
    </citation>
    <scope>IDENTIFICATION</scope>
</reference>
<organism evidence="4 5">
    <name type="scientific">Rhodnius prolixus</name>
    <name type="common">Triatomid bug</name>
    <dbReference type="NCBI Taxonomy" id="13249"/>
    <lineage>
        <taxon>Eukaryota</taxon>
        <taxon>Metazoa</taxon>
        <taxon>Ecdysozoa</taxon>
        <taxon>Arthropoda</taxon>
        <taxon>Hexapoda</taxon>
        <taxon>Insecta</taxon>
        <taxon>Pterygota</taxon>
        <taxon>Neoptera</taxon>
        <taxon>Paraneoptera</taxon>
        <taxon>Hemiptera</taxon>
        <taxon>Heteroptera</taxon>
        <taxon>Panheteroptera</taxon>
        <taxon>Cimicomorpha</taxon>
        <taxon>Reduviidae</taxon>
        <taxon>Triatominae</taxon>
        <taxon>Rhodnius</taxon>
    </lineage>
</organism>
<dbReference type="PROSITE" id="PS51044">
    <property type="entry name" value="ZF_SP_RING"/>
    <property type="match status" value="1"/>
</dbReference>
<evidence type="ECO:0000256" key="2">
    <source>
        <dbReference type="ARBA" id="ARBA00022771"/>
    </source>
</evidence>
<evidence type="ECO:0000313" key="5">
    <source>
        <dbReference type="Proteomes" id="UP000015103"/>
    </source>
</evidence>
<dbReference type="GO" id="GO:0061665">
    <property type="term" value="F:SUMO ligase activity"/>
    <property type="evidence" value="ECO:0007669"/>
    <property type="project" value="TreeGrafter"/>
</dbReference>
<keyword evidence="1" id="KW-0479">Metal-binding</keyword>
<dbReference type="GO" id="GO:0000785">
    <property type="term" value="C:chromatin"/>
    <property type="evidence" value="ECO:0007669"/>
    <property type="project" value="TreeGrafter"/>
</dbReference>
<dbReference type="EnsemblMetazoa" id="RPRC009109-RA">
    <property type="protein sequence ID" value="RPRC009109-PA"/>
    <property type="gene ID" value="RPRC009109"/>
</dbReference>
<dbReference type="STRING" id="13249.T1HYI9"/>
<dbReference type="GO" id="GO:0006357">
    <property type="term" value="P:regulation of transcription by RNA polymerase II"/>
    <property type="evidence" value="ECO:0007669"/>
    <property type="project" value="TreeGrafter"/>
</dbReference>
<sequence>MNMIKIHRAFYENCLFEFLNPIIPPTLLTQMSGLSMFRMTLDIHLANAIGLGRELNNSDPQLSSDYIYNVKILLRMCKVDGGVYNMDKYPKNVTIKVNDENVNIMKGTLTDITPYVKINPSFENIIKVFNSKFEKSFYLLTVFLAKTLDFNIIIKNLLSNKIRSEEYTQNKITELLNKEESELELTSMEISLKCPFSQTIMVNPCQSVHCNHLECFEAVCYIKVNIANGKWICPICKIHAPPTNLVIDGYLLNALKIIPKDCICLILNKDGTCIPRKENNLCFNDLDEIKDVND</sequence>
<keyword evidence="3" id="KW-0862">Zinc</keyword>
<dbReference type="OMA" id="ICKIHAP"/>
<protein>
    <submittedName>
        <fullName evidence="4">SP-RING-type domain-containing protein</fullName>
    </submittedName>
</protein>
<dbReference type="SUPFAM" id="SSF57850">
    <property type="entry name" value="RING/U-box"/>
    <property type="match status" value="1"/>
</dbReference>
<dbReference type="AlphaFoldDB" id="T1HYI9"/>
<dbReference type="GO" id="GO:0008270">
    <property type="term" value="F:zinc ion binding"/>
    <property type="evidence" value="ECO:0007669"/>
    <property type="project" value="UniProtKB-KW"/>
</dbReference>
<dbReference type="InParanoid" id="T1HYI9"/>